<proteinExistence type="predicted"/>
<accession>A0A8X6FEJ4</accession>
<reference evidence="1" key="1">
    <citation type="submission" date="2020-07" db="EMBL/GenBank/DDBJ databases">
        <title>Multicomponent nature underlies the extraordinary mechanical properties of spider dragline silk.</title>
        <authorList>
            <person name="Kono N."/>
            <person name="Nakamura H."/>
            <person name="Mori M."/>
            <person name="Yoshida Y."/>
            <person name="Ohtoshi R."/>
            <person name="Malay A.D."/>
            <person name="Moran D.A.P."/>
            <person name="Tomita M."/>
            <person name="Numata K."/>
            <person name="Arakawa K."/>
        </authorList>
    </citation>
    <scope>NUCLEOTIDE SEQUENCE</scope>
</reference>
<dbReference type="AlphaFoldDB" id="A0A8X6FEJ4"/>
<dbReference type="EMBL" id="BMAO01011879">
    <property type="protein sequence ID" value="GFQ77396.1"/>
    <property type="molecule type" value="Genomic_DNA"/>
</dbReference>
<sequence length="81" mass="9392">MRCLSVLHEEAVFWHVTRGGGVWAYYKKRRCLGILHEEEVSRHFTRREKGAWTCCARRRCLGVRKEVSGRAARKGSGVWAC</sequence>
<evidence type="ECO:0000313" key="1">
    <source>
        <dbReference type="EMBL" id="GFQ77396.1"/>
    </source>
</evidence>
<comment type="caution">
    <text evidence="1">The sequence shown here is derived from an EMBL/GenBank/DDBJ whole genome shotgun (WGS) entry which is preliminary data.</text>
</comment>
<organism evidence="1 2">
    <name type="scientific">Trichonephila clavata</name>
    <name type="common">Joro spider</name>
    <name type="synonym">Nephila clavata</name>
    <dbReference type="NCBI Taxonomy" id="2740835"/>
    <lineage>
        <taxon>Eukaryota</taxon>
        <taxon>Metazoa</taxon>
        <taxon>Ecdysozoa</taxon>
        <taxon>Arthropoda</taxon>
        <taxon>Chelicerata</taxon>
        <taxon>Arachnida</taxon>
        <taxon>Araneae</taxon>
        <taxon>Araneomorphae</taxon>
        <taxon>Entelegynae</taxon>
        <taxon>Araneoidea</taxon>
        <taxon>Nephilidae</taxon>
        <taxon>Trichonephila</taxon>
    </lineage>
</organism>
<protein>
    <submittedName>
        <fullName evidence="1">Uncharacterized protein</fullName>
    </submittedName>
</protein>
<gene>
    <name evidence="1" type="ORF">TNCT_442211</name>
</gene>
<keyword evidence="2" id="KW-1185">Reference proteome</keyword>
<dbReference type="Proteomes" id="UP000887116">
    <property type="component" value="Unassembled WGS sequence"/>
</dbReference>
<evidence type="ECO:0000313" key="2">
    <source>
        <dbReference type="Proteomes" id="UP000887116"/>
    </source>
</evidence>
<name>A0A8X6FEJ4_TRICU</name>